<dbReference type="Proteomes" id="UP000309038">
    <property type="component" value="Unassembled WGS sequence"/>
</dbReference>
<accession>A0A4S4KF10</accession>
<dbReference type="PROSITE" id="PS00211">
    <property type="entry name" value="ABC_TRANSPORTER_1"/>
    <property type="match status" value="1"/>
</dbReference>
<dbReference type="GO" id="GO:0034040">
    <property type="term" value="F:ATPase-coupled lipid transmembrane transporter activity"/>
    <property type="evidence" value="ECO:0007669"/>
    <property type="project" value="TreeGrafter"/>
</dbReference>
<comment type="caution">
    <text evidence="4">The sequence shown here is derived from an EMBL/GenBank/DDBJ whole genome shotgun (WGS) entry which is preliminary data.</text>
</comment>
<organism evidence="4 5">
    <name type="scientific">Hermanssonia centrifuga</name>
    <dbReference type="NCBI Taxonomy" id="98765"/>
    <lineage>
        <taxon>Eukaryota</taxon>
        <taxon>Fungi</taxon>
        <taxon>Dikarya</taxon>
        <taxon>Basidiomycota</taxon>
        <taxon>Agaricomycotina</taxon>
        <taxon>Agaricomycetes</taxon>
        <taxon>Polyporales</taxon>
        <taxon>Meruliaceae</taxon>
        <taxon>Hermanssonia</taxon>
    </lineage>
</organism>
<name>A0A4S4KF10_9APHY</name>
<protein>
    <recommendedName>
        <fullName evidence="3">AAA+ ATPase domain-containing protein</fullName>
    </recommendedName>
</protein>
<evidence type="ECO:0000313" key="5">
    <source>
        <dbReference type="Proteomes" id="UP000309038"/>
    </source>
</evidence>
<dbReference type="InterPro" id="IPR027417">
    <property type="entry name" value="P-loop_NTPase"/>
</dbReference>
<dbReference type="InterPro" id="IPR017871">
    <property type="entry name" value="ABC_transporter-like_CS"/>
</dbReference>
<evidence type="ECO:0000256" key="1">
    <source>
        <dbReference type="ARBA" id="ARBA00022741"/>
    </source>
</evidence>
<evidence type="ECO:0000259" key="3">
    <source>
        <dbReference type="SMART" id="SM00382"/>
    </source>
</evidence>
<sequence length="338" mass="37233">MVSLSDGFSISVGSNNKKVKTFKTSVASVGDYADGFWETFREYSSREKFSMMSILKTCLSELPQVAFALRAVQYPASIPVSLASLGLITETTTNFTWTLHRFFEQTGSIAEQLSTVRKLYEIKNIRNKIPDGVRSFPEDAQKTSSGISLEFRDVSFKYPGAQEYALQAVSFKLERGQLCVIVGANGSGKSTILKLAIRLYDPSEGEILVDGQDIRTFKLADLRQAISVLFQDYTHFPLSVRDNIALGDPSHSKDEDRIRLAARLGGSEEFIEKLPDGFNTYLERPVTDYYSGLPEGTKSLFGRPVDYQSVRKAGGMASSASSTLSGGQMQRLAVSVAV</sequence>
<dbReference type="SUPFAM" id="SSF52540">
    <property type="entry name" value="P-loop containing nucleoside triphosphate hydrolases"/>
    <property type="match status" value="1"/>
</dbReference>
<reference evidence="4 5" key="1">
    <citation type="submission" date="2019-02" db="EMBL/GenBank/DDBJ databases">
        <title>Genome sequencing of the rare red list fungi Phlebia centrifuga.</title>
        <authorList>
            <person name="Buettner E."/>
            <person name="Kellner H."/>
        </authorList>
    </citation>
    <scope>NUCLEOTIDE SEQUENCE [LARGE SCALE GENOMIC DNA]</scope>
    <source>
        <strain evidence="4 5">DSM 108282</strain>
    </source>
</reference>
<dbReference type="PANTHER" id="PTHR24221">
    <property type="entry name" value="ATP-BINDING CASSETTE SUB-FAMILY B"/>
    <property type="match status" value="1"/>
</dbReference>
<dbReference type="AlphaFoldDB" id="A0A4S4KF10"/>
<keyword evidence="5" id="KW-1185">Reference proteome</keyword>
<dbReference type="EMBL" id="SGPJ01000265">
    <property type="protein sequence ID" value="THG96057.1"/>
    <property type="molecule type" value="Genomic_DNA"/>
</dbReference>
<dbReference type="Pfam" id="PF00005">
    <property type="entry name" value="ABC_tran"/>
    <property type="match status" value="1"/>
</dbReference>
<gene>
    <name evidence="4" type="ORF">EW026_g5703</name>
</gene>
<evidence type="ECO:0000256" key="2">
    <source>
        <dbReference type="ARBA" id="ARBA00022840"/>
    </source>
</evidence>
<dbReference type="InterPro" id="IPR039421">
    <property type="entry name" value="Type_1_exporter"/>
</dbReference>
<dbReference type="Gene3D" id="3.40.50.300">
    <property type="entry name" value="P-loop containing nucleotide triphosphate hydrolases"/>
    <property type="match status" value="1"/>
</dbReference>
<feature type="domain" description="AAA+ ATPase" evidence="3">
    <location>
        <begin position="175"/>
        <end position="276"/>
    </location>
</feature>
<keyword evidence="1" id="KW-0547">Nucleotide-binding</keyword>
<dbReference type="PANTHER" id="PTHR24221:SF646">
    <property type="entry name" value="HAEMOLYSIN SECRETION ATP-BINDING PROTEIN"/>
    <property type="match status" value="1"/>
</dbReference>
<keyword evidence="2" id="KW-0067">ATP-binding</keyword>
<dbReference type="SMART" id="SM00382">
    <property type="entry name" value="AAA"/>
    <property type="match status" value="1"/>
</dbReference>
<evidence type="ECO:0000313" key="4">
    <source>
        <dbReference type="EMBL" id="THG96057.1"/>
    </source>
</evidence>
<dbReference type="GO" id="GO:0016887">
    <property type="term" value="F:ATP hydrolysis activity"/>
    <property type="evidence" value="ECO:0007669"/>
    <property type="project" value="InterPro"/>
</dbReference>
<dbReference type="GO" id="GO:0005524">
    <property type="term" value="F:ATP binding"/>
    <property type="evidence" value="ECO:0007669"/>
    <property type="project" value="UniProtKB-KW"/>
</dbReference>
<dbReference type="InterPro" id="IPR003439">
    <property type="entry name" value="ABC_transporter-like_ATP-bd"/>
</dbReference>
<dbReference type="InterPro" id="IPR003593">
    <property type="entry name" value="AAA+_ATPase"/>
</dbReference>
<proteinExistence type="predicted"/>